<dbReference type="SUPFAM" id="SSF50249">
    <property type="entry name" value="Nucleic acid-binding proteins"/>
    <property type="match status" value="1"/>
</dbReference>
<keyword evidence="7" id="KW-0963">Cytoplasm</keyword>
<evidence type="ECO:0000259" key="8">
    <source>
        <dbReference type="PROSITE" id="PS50862"/>
    </source>
</evidence>
<sequence>MQRILTTETSKKIGEQVKLAGWVQTRRDHGKLVFLDLRDRAGIIQIVCKNAKEIENLRPEWVVEIEGEIKERPQEMKNPGIPTGNIEVAAARLTVLAKSQPLPFPIDTLGYDISEETRLKYRYLDLRRPRLQRNLKVRSTYVQAAREYLFSKGFTEIETPLLTKSTPEGSRDFVVPSRIYPGKFFALPQSPQQYKQLLMASGFERYFQIARAIRDEDPRADRAFEHSQVDLEMSFVSREDVMGVVEEMTVFALEKIGGKIANKPFPVVTYQEAMEKYGADKFDLRSEKEKKEGVLAFAWVVDFPFFEKTKEGEWTFTHNPFSSPVNEEQEQWLLEGKNVEKIVTSQYDLVCNGLEVAGGSIRTHKPEVLQATFRILGYTEQKIEEKFGHMLEAFRYGTPPHGGCAQGFERLLMAFLREEYLREVQAFPQTGQGRTSVMEAPSELNEEQLEELHLKVINPPSLKLRRARKKK</sequence>
<dbReference type="CDD" id="cd00777">
    <property type="entry name" value="AspRS_core"/>
    <property type="match status" value="1"/>
</dbReference>
<comment type="catalytic activity">
    <reaction evidence="7">
        <text>tRNA(Asx) + L-aspartate + ATP = L-aspartyl-tRNA(Asx) + AMP + diphosphate</text>
        <dbReference type="Rhea" id="RHEA:18349"/>
        <dbReference type="Rhea" id="RHEA-COMP:9710"/>
        <dbReference type="Rhea" id="RHEA-COMP:9711"/>
        <dbReference type="ChEBI" id="CHEBI:29991"/>
        <dbReference type="ChEBI" id="CHEBI:30616"/>
        <dbReference type="ChEBI" id="CHEBI:33019"/>
        <dbReference type="ChEBI" id="CHEBI:78442"/>
        <dbReference type="ChEBI" id="CHEBI:78516"/>
        <dbReference type="ChEBI" id="CHEBI:456215"/>
        <dbReference type="EC" id="6.1.1.23"/>
    </reaction>
</comment>
<dbReference type="InterPro" id="IPR047089">
    <property type="entry name" value="Asp-tRNA-ligase_1_N"/>
</dbReference>
<comment type="caution">
    <text evidence="7">Lacks conserved residue(s) required for the propagation of feature annotation.</text>
</comment>
<comment type="subcellular location">
    <subcellularLocation>
        <location evidence="7">Cytoplasm</location>
    </subcellularLocation>
</comment>
<keyword evidence="5 7" id="KW-0648">Protein biosynthesis</keyword>
<feature type="binding site" evidence="7">
    <location>
        <position position="214"/>
    </location>
    <ligand>
        <name>L-aspartate</name>
        <dbReference type="ChEBI" id="CHEBI:29991"/>
    </ligand>
</feature>
<feature type="binding site" evidence="7">
    <location>
        <position position="318"/>
    </location>
    <ligand>
        <name>L-aspartate</name>
        <dbReference type="ChEBI" id="CHEBI:29991"/>
    </ligand>
</feature>
<dbReference type="GO" id="GO:0050560">
    <property type="term" value="F:aspartate-tRNA(Asn) ligase activity"/>
    <property type="evidence" value="ECO:0007669"/>
    <property type="project" value="UniProtKB-EC"/>
</dbReference>
<dbReference type="InterPro" id="IPR012340">
    <property type="entry name" value="NA-bd_OB-fold"/>
</dbReference>
<comment type="function">
    <text evidence="7">Aspartyl-tRNA synthetase with relaxed tRNA specificity since it is able to aspartylate not only its cognate tRNA(Asp) but also tRNA(Asn). Reaction proceeds in two steps: L-aspartate is first activated by ATP to form Asp-AMP and then transferred to the acceptor end of tRNA(Asp/Asn).</text>
</comment>
<dbReference type="InterPro" id="IPR004365">
    <property type="entry name" value="NA-bd_OB_tRNA"/>
</dbReference>
<protein>
    <recommendedName>
        <fullName evidence="7">Aspartate--tRNA(Asp/Asn) ligase</fullName>
        <ecNumber evidence="7">6.1.1.23</ecNumber>
    </recommendedName>
    <alternativeName>
        <fullName evidence="7">Aspartyl-tRNA synthetase</fullName>
        <shortName evidence="7">AspRS</shortName>
    </alternativeName>
    <alternativeName>
        <fullName evidence="7">Non-discriminating aspartyl-tRNA synthetase</fullName>
        <shortName evidence="7">ND-AspRS</shortName>
    </alternativeName>
</protein>
<dbReference type="InterPro" id="IPR004115">
    <property type="entry name" value="GAD-like_sf"/>
</dbReference>
<dbReference type="Gene3D" id="2.40.50.140">
    <property type="entry name" value="Nucleic acid-binding proteins"/>
    <property type="match status" value="1"/>
</dbReference>
<dbReference type="EMBL" id="MHTT01000032">
    <property type="protein sequence ID" value="OHA64570.1"/>
    <property type="molecule type" value="Genomic_DNA"/>
</dbReference>
<dbReference type="GO" id="GO:0006422">
    <property type="term" value="P:aspartyl-tRNA aminoacylation"/>
    <property type="evidence" value="ECO:0007669"/>
    <property type="project" value="UniProtKB-UniRule"/>
</dbReference>
<dbReference type="InterPro" id="IPR006195">
    <property type="entry name" value="aa-tRNA-synth_II"/>
</dbReference>
<evidence type="ECO:0000256" key="4">
    <source>
        <dbReference type="ARBA" id="ARBA00022840"/>
    </source>
</evidence>
<dbReference type="CDD" id="cd04317">
    <property type="entry name" value="EcAspRS_like_N"/>
    <property type="match status" value="1"/>
</dbReference>
<dbReference type="GO" id="GO:0003676">
    <property type="term" value="F:nucleic acid binding"/>
    <property type="evidence" value="ECO:0007669"/>
    <property type="project" value="InterPro"/>
</dbReference>
<dbReference type="InterPro" id="IPR004524">
    <property type="entry name" value="Asp-tRNA-ligase_1"/>
</dbReference>
<dbReference type="InterPro" id="IPR004364">
    <property type="entry name" value="Aa-tRNA-synt_II"/>
</dbReference>
<dbReference type="SUPFAM" id="SSF55681">
    <property type="entry name" value="Class II aaRS and biotin synthetases"/>
    <property type="match status" value="1"/>
</dbReference>
<keyword evidence="6 7" id="KW-0030">Aminoacyl-tRNA synthetase</keyword>
<evidence type="ECO:0000256" key="5">
    <source>
        <dbReference type="ARBA" id="ARBA00022917"/>
    </source>
</evidence>
<dbReference type="PANTHER" id="PTHR22594">
    <property type="entry name" value="ASPARTYL/LYSYL-TRNA SYNTHETASE"/>
    <property type="match status" value="1"/>
</dbReference>
<evidence type="ECO:0000256" key="2">
    <source>
        <dbReference type="ARBA" id="ARBA00022598"/>
    </source>
</evidence>
<feature type="binding site" evidence="7">
    <location>
        <position position="355"/>
    </location>
    <ligand>
        <name>ATP</name>
        <dbReference type="ChEBI" id="CHEBI:30616"/>
    </ligand>
</feature>
<evidence type="ECO:0000256" key="1">
    <source>
        <dbReference type="ARBA" id="ARBA00006303"/>
    </source>
</evidence>
<keyword evidence="4 7" id="KW-0067">ATP-binding</keyword>
<comment type="similarity">
    <text evidence="1 7">Belongs to the class-II aminoacyl-tRNA synthetase family. Type 1 subfamily.</text>
</comment>
<evidence type="ECO:0000313" key="10">
    <source>
        <dbReference type="Proteomes" id="UP000178065"/>
    </source>
</evidence>
<feature type="binding site" evidence="7">
    <location>
        <begin position="214"/>
        <end position="216"/>
    </location>
    <ligand>
        <name>ATP</name>
        <dbReference type="ChEBI" id="CHEBI:30616"/>
    </ligand>
</feature>
<dbReference type="Gene3D" id="3.30.1360.30">
    <property type="entry name" value="GAD-like domain"/>
    <property type="match status" value="1"/>
</dbReference>
<dbReference type="InterPro" id="IPR045864">
    <property type="entry name" value="aa-tRNA-synth_II/BPL/LPL"/>
</dbReference>
<feature type="site" description="Important for tRNA non-discrimination" evidence="7">
    <location>
        <position position="29"/>
    </location>
</feature>
<organism evidence="9 10">
    <name type="scientific">Candidatus Wildermuthbacteria bacterium RIFCSPHIGHO2_01_FULL_49_22b</name>
    <dbReference type="NCBI Taxonomy" id="1802448"/>
    <lineage>
        <taxon>Bacteria</taxon>
        <taxon>Candidatus Wildermuthiibacteriota</taxon>
    </lineage>
</organism>
<dbReference type="InterPro" id="IPR047090">
    <property type="entry name" value="AspRS_core"/>
</dbReference>
<proteinExistence type="inferred from homology"/>
<evidence type="ECO:0000256" key="6">
    <source>
        <dbReference type="ARBA" id="ARBA00023146"/>
    </source>
</evidence>
<evidence type="ECO:0000313" key="9">
    <source>
        <dbReference type="EMBL" id="OHA64570.1"/>
    </source>
</evidence>
<keyword evidence="3 7" id="KW-0547">Nucleotide-binding</keyword>
<evidence type="ECO:0000256" key="7">
    <source>
        <dbReference type="HAMAP-Rule" id="MF_00044"/>
    </source>
</evidence>
<dbReference type="PANTHER" id="PTHR22594:SF5">
    <property type="entry name" value="ASPARTATE--TRNA LIGASE, MITOCHONDRIAL"/>
    <property type="match status" value="1"/>
</dbReference>
<dbReference type="Proteomes" id="UP000178065">
    <property type="component" value="Unassembled WGS sequence"/>
</dbReference>
<reference evidence="9 10" key="1">
    <citation type="journal article" date="2016" name="Nat. Commun.">
        <title>Thousands of microbial genomes shed light on interconnected biogeochemical processes in an aquifer system.</title>
        <authorList>
            <person name="Anantharaman K."/>
            <person name="Brown C.T."/>
            <person name="Hug L.A."/>
            <person name="Sharon I."/>
            <person name="Castelle C.J."/>
            <person name="Probst A.J."/>
            <person name="Thomas B.C."/>
            <person name="Singh A."/>
            <person name="Wilkins M.J."/>
            <person name="Karaoz U."/>
            <person name="Brodie E.L."/>
            <person name="Williams K.H."/>
            <person name="Hubbard S.S."/>
            <person name="Banfield J.F."/>
        </authorList>
    </citation>
    <scope>NUCLEOTIDE SEQUENCE [LARGE SCALE GENOMIC DNA]</scope>
</reference>
<dbReference type="GO" id="GO:0005524">
    <property type="term" value="F:ATP binding"/>
    <property type="evidence" value="ECO:0007669"/>
    <property type="project" value="UniProtKB-UniRule"/>
</dbReference>
<dbReference type="Pfam" id="PF01336">
    <property type="entry name" value="tRNA_anti-codon"/>
    <property type="match status" value="1"/>
</dbReference>
<dbReference type="Pfam" id="PF00152">
    <property type="entry name" value="tRNA-synt_2"/>
    <property type="match status" value="1"/>
</dbReference>
<dbReference type="PROSITE" id="PS50862">
    <property type="entry name" value="AA_TRNA_LIGASE_II"/>
    <property type="match status" value="1"/>
</dbReference>
<evidence type="ECO:0000256" key="3">
    <source>
        <dbReference type="ARBA" id="ARBA00022741"/>
    </source>
</evidence>
<gene>
    <name evidence="7" type="primary">aspS</name>
    <name evidence="9" type="ORF">A2672_02065</name>
</gene>
<dbReference type="PRINTS" id="PR01042">
    <property type="entry name" value="TRNASYNTHASP"/>
</dbReference>
<comment type="subunit">
    <text evidence="7">Homodimer.</text>
</comment>
<comment type="caution">
    <text evidence="9">The sequence shown here is derived from an EMBL/GenBank/DDBJ whole genome shotgun (WGS) entry which is preliminary data.</text>
</comment>
<dbReference type="HAMAP" id="MF_00044">
    <property type="entry name" value="Asp_tRNA_synth_type1"/>
    <property type="match status" value="1"/>
</dbReference>
<dbReference type="GO" id="GO:0005737">
    <property type="term" value="C:cytoplasm"/>
    <property type="evidence" value="ECO:0007669"/>
    <property type="project" value="UniProtKB-SubCell"/>
</dbReference>
<feature type="binding site" evidence="7">
    <location>
        <begin position="407"/>
        <end position="410"/>
    </location>
    <ligand>
        <name>ATP</name>
        <dbReference type="ChEBI" id="CHEBI:30616"/>
    </ligand>
</feature>
<dbReference type="InterPro" id="IPR002312">
    <property type="entry name" value="Asp/Asn-tRNA-synth_IIb"/>
</dbReference>
<dbReference type="GO" id="GO:0004815">
    <property type="term" value="F:aspartate-tRNA ligase activity"/>
    <property type="evidence" value="ECO:0007669"/>
    <property type="project" value="UniProtKB-UniRule"/>
</dbReference>
<accession>A0A1G2QVF3</accession>
<name>A0A1G2QVF3_9BACT</name>
<dbReference type="Gene3D" id="3.30.930.10">
    <property type="entry name" value="Bira Bifunctional Protein, Domain 2"/>
    <property type="match status" value="2"/>
</dbReference>
<dbReference type="AlphaFoldDB" id="A0A1G2QVF3"/>
<feature type="region of interest" description="Aspartate" evidence="7">
    <location>
        <begin position="192"/>
        <end position="195"/>
    </location>
</feature>
<dbReference type="EC" id="6.1.1.23" evidence="7"/>
<feature type="binding site" evidence="7">
    <location>
        <position position="168"/>
    </location>
    <ligand>
        <name>L-aspartate</name>
        <dbReference type="ChEBI" id="CHEBI:29991"/>
    </ligand>
</feature>
<dbReference type="STRING" id="1802448.A2672_02065"/>
<feature type="binding site" evidence="7">
    <location>
        <position position="362"/>
    </location>
    <ligand>
        <name>L-aspartate</name>
        <dbReference type="ChEBI" id="CHEBI:29991"/>
    </ligand>
</feature>
<keyword evidence="2 7" id="KW-0436">Ligase</keyword>
<feature type="domain" description="Aminoacyl-transfer RNA synthetases class-II family profile" evidence="8">
    <location>
        <begin position="135"/>
        <end position="428"/>
    </location>
</feature>